<proteinExistence type="predicted"/>
<comment type="caution">
    <text evidence="1">The sequence shown here is derived from an EMBL/GenBank/DDBJ whole genome shotgun (WGS) entry which is preliminary data.</text>
</comment>
<organism evidence="1 2">
    <name type="scientific">Neobacillus thermocopriae</name>
    <dbReference type="NCBI Taxonomy" id="1215031"/>
    <lineage>
        <taxon>Bacteria</taxon>
        <taxon>Bacillati</taxon>
        <taxon>Bacillota</taxon>
        <taxon>Bacilli</taxon>
        <taxon>Bacillales</taxon>
        <taxon>Bacillaceae</taxon>
        <taxon>Neobacillus</taxon>
    </lineage>
</organism>
<dbReference type="Pfam" id="PF10704">
    <property type="entry name" value="DUF2508"/>
    <property type="match status" value="1"/>
</dbReference>
<dbReference type="RefSeq" id="WP_038538225.1">
    <property type="nucleotide sequence ID" value="NZ_JAAIUV010000036.1"/>
</dbReference>
<evidence type="ECO:0000313" key="1">
    <source>
        <dbReference type="EMBL" id="NEX80224.1"/>
    </source>
</evidence>
<sequence length="71" mass="8711">MFFRRKGRLKKEYDEKVIMQLNRFKENWQKEKLFLERSLDPSEEVVCQTKIAEAKYIFLLKEAKNRNVSLK</sequence>
<dbReference type="EMBL" id="JAAIUV010000036">
    <property type="protein sequence ID" value="NEX80224.1"/>
    <property type="molecule type" value="Genomic_DNA"/>
</dbReference>
<protein>
    <submittedName>
        <fullName evidence="1">YaaL family protein</fullName>
    </submittedName>
</protein>
<reference evidence="1" key="1">
    <citation type="submission" date="2020-02" db="EMBL/GenBank/DDBJ databases">
        <title>Bacillus sedimentmangrovi sp. nov., isolated from sediment of the mangrove ecosystem.</title>
        <authorList>
            <person name="Liu G."/>
        </authorList>
    </citation>
    <scope>NUCLEOTIDE SEQUENCE [LARGE SCALE GENOMIC DNA]</scope>
    <source>
        <strain evidence="1">SgZ-7</strain>
    </source>
</reference>
<dbReference type="AlphaFoldDB" id="A0A6B3TT79"/>
<gene>
    <name evidence="1" type="ORF">G4Z05_15430</name>
</gene>
<name>A0A6B3TT79_9BACI</name>
<accession>A0A6B3TT79</accession>
<keyword evidence="2" id="KW-1185">Reference proteome</keyword>
<dbReference type="InterPro" id="IPR019644">
    <property type="entry name" value="DUF2508"/>
</dbReference>
<dbReference type="Proteomes" id="UP000481621">
    <property type="component" value="Unassembled WGS sequence"/>
</dbReference>
<evidence type="ECO:0000313" key="2">
    <source>
        <dbReference type="Proteomes" id="UP000481621"/>
    </source>
</evidence>